<dbReference type="STRING" id="376733.SAMN04487972_1413"/>
<reference evidence="10 12" key="3">
    <citation type="submission" date="2016-10" db="EMBL/GenBank/DDBJ databases">
        <authorList>
            <person name="de Groot N.N."/>
        </authorList>
    </citation>
    <scope>NUCLEOTIDE SEQUENCE [LARGE SCALE GENOMIC DNA]</scope>
    <source>
        <strain evidence="10 12">CGMCC 1.6117</strain>
    </source>
</reference>
<evidence type="ECO:0000256" key="5">
    <source>
        <dbReference type="ARBA" id="ARBA00023124"/>
    </source>
</evidence>
<dbReference type="Pfam" id="PF02586">
    <property type="entry name" value="SRAP"/>
    <property type="match status" value="1"/>
</dbReference>
<dbReference type="Proteomes" id="UP000029846">
    <property type="component" value="Unassembled WGS sequence"/>
</dbReference>
<comment type="similarity">
    <text evidence="1 8">Belongs to the SOS response-associated peptidase family.</text>
</comment>
<dbReference type="Proteomes" id="UP000182312">
    <property type="component" value="Unassembled WGS sequence"/>
</dbReference>
<keyword evidence="11" id="KW-1185">Reference proteome</keyword>
<dbReference type="OrthoDB" id="9782620at2"/>
<keyword evidence="6" id="KW-0238">DNA-binding</keyword>
<protein>
    <recommendedName>
        <fullName evidence="8">Abasic site processing protein</fullName>
        <ecNumber evidence="8">3.4.-.-</ecNumber>
    </recommendedName>
</protein>
<dbReference type="EMBL" id="FOJO01000041">
    <property type="protein sequence ID" value="SFA61834.1"/>
    <property type="molecule type" value="Genomic_DNA"/>
</dbReference>
<evidence type="ECO:0000313" key="10">
    <source>
        <dbReference type="EMBL" id="SFA61834.1"/>
    </source>
</evidence>
<dbReference type="PANTHER" id="PTHR13604">
    <property type="entry name" value="DC12-RELATED"/>
    <property type="match status" value="1"/>
</dbReference>
<dbReference type="GO" id="GO:0006508">
    <property type="term" value="P:proteolysis"/>
    <property type="evidence" value="ECO:0007669"/>
    <property type="project" value="UniProtKB-KW"/>
</dbReference>
<keyword evidence="4 8" id="KW-0378">Hydrolase</keyword>
<evidence type="ECO:0000256" key="3">
    <source>
        <dbReference type="ARBA" id="ARBA00022763"/>
    </source>
</evidence>
<reference evidence="9 11" key="2">
    <citation type="submission" date="2014-10" db="EMBL/GenBank/DDBJ databases">
        <title>Paracoccus sanguinis sp. nov., isolated from clinical specimens of New York State patients.</title>
        <authorList>
            <person name="Mingle L.A."/>
            <person name="Cole J.A."/>
            <person name="Lapierre P."/>
            <person name="Musser K.A."/>
        </authorList>
    </citation>
    <scope>NUCLEOTIDE SEQUENCE [LARGE SCALE GENOMIC DNA]</scope>
    <source>
        <strain evidence="9 11">JCM 14014</strain>
    </source>
</reference>
<accession>A0A099EW69</accession>
<dbReference type="GO" id="GO:0008233">
    <property type="term" value="F:peptidase activity"/>
    <property type="evidence" value="ECO:0007669"/>
    <property type="project" value="UniProtKB-KW"/>
</dbReference>
<evidence type="ECO:0000256" key="4">
    <source>
        <dbReference type="ARBA" id="ARBA00022801"/>
    </source>
</evidence>
<keyword evidence="3" id="KW-0227">DNA damage</keyword>
<proteinExistence type="inferred from homology"/>
<dbReference type="InterPro" id="IPR036590">
    <property type="entry name" value="SRAP-like"/>
</dbReference>
<evidence type="ECO:0000256" key="6">
    <source>
        <dbReference type="ARBA" id="ARBA00023125"/>
    </source>
</evidence>
<sequence>MCNLYAMLASQDSTRRHFAVDPARDYLGNAEPLPAIWPKYEAPILRLGEDGTRELVSAHWGFLTPKVSAKTGKTLKPDAWNNARDDKLTKSGLWKDSFLNRRCLIPGTSFREAKGRNPAEDFWFALTGTDPRPLFAFAGLWRGGQPGIEGDEGDWTTHTMVTTSPNKLVEPVHPTRMPVILDPEDYETWLYGSPAEAAELLRPFPAEKMRIARQGVGLLTDKGEK</sequence>
<dbReference type="GO" id="GO:0106300">
    <property type="term" value="P:protein-DNA covalent cross-linking repair"/>
    <property type="evidence" value="ECO:0007669"/>
    <property type="project" value="InterPro"/>
</dbReference>
<dbReference type="InterPro" id="IPR003738">
    <property type="entry name" value="SRAP"/>
</dbReference>
<keyword evidence="7" id="KW-0456">Lyase</keyword>
<dbReference type="EMBL" id="JRKN01000043">
    <property type="protein sequence ID" value="KGJ02217.1"/>
    <property type="molecule type" value="Genomic_DNA"/>
</dbReference>
<dbReference type="Gene3D" id="3.90.1680.10">
    <property type="entry name" value="SOS response associated peptidase-like"/>
    <property type="match status" value="1"/>
</dbReference>
<evidence type="ECO:0000256" key="1">
    <source>
        <dbReference type="ARBA" id="ARBA00008136"/>
    </source>
</evidence>
<evidence type="ECO:0000256" key="8">
    <source>
        <dbReference type="RuleBase" id="RU364100"/>
    </source>
</evidence>
<name>A0A099EW69_9RHOB</name>
<evidence type="ECO:0000256" key="2">
    <source>
        <dbReference type="ARBA" id="ARBA00022670"/>
    </source>
</evidence>
<keyword evidence="5" id="KW-0190">Covalent protein-DNA linkage</keyword>
<reference evidence="9 11" key="1">
    <citation type="submission" date="2014-09" db="EMBL/GenBank/DDBJ databases">
        <authorList>
            <person name="McGinnis J.M."/>
            <person name="Wolfgang W.J."/>
        </authorList>
    </citation>
    <scope>NUCLEOTIDE SEQUENCE [LARGE SCALE GENOMIC DNA]</scope>
    <source>
        <strain evidence="9 11">JCM 14014</strain>
    </source>
</reference>
<dbReference type="PANTHER" id="PTHR13604:SF0">
    <property type="entry name" value="ABASIC SITE PROCESSING PROTEIN HMCES"/>
    <property type="match status" value="1"/>
</dbReference>
<dbReference type="AlphaFoldDB" id="A0A099EW69"/>
<dbReference type="SUPFAM" id="SSF143081">
    <property type="entry name" value="BB1717-like"/>
    <property type="match status" value="1"/>
</dbReference>
<evidence type="ECO:0000256" key="7">
    <source>
        <dbReference type="ARBA" id="ARBA00023239"/>
    </source>
</evidence>
<gene>
    <name evidence="9" type="ORF">IT41_18195</name>
    <name evidence="10" type="ORF">SAMN04487972_1413</name>
</gene>
<organism evidence="9 11">
    <name type="scientific">Paracoccus halophilus</name>
    <dbReference type="NCBI Taxonomy" id="376733"/>
    <lineage>
        <taxon>Bacteria</taxon>
        <taxon>Pseudomonadati</taxon>
        <taxon>Pseudomonadota</taxon>
        <taxon>Alphaproteobacteria</taxon>
        <taxon>Rhodobacterales</taxon>
        <taxon>Paracoccaceae</taxon>
        <taxon>Paracoccus</taxon>
    </lineage>
</organism>
<dbReference type="RefSeq" id="WP_036743836.1">
    <property type="nucleotide sequence ID" value="NZ_FOJO01000041.1"/>
</dbReference>
<evidence type="ECO:0000313" key="11">
    <source>
        <dbReference type="Proteomes" id="UP000029846"/>
    </source>
</evidence>
<dbReference type="GO" id="GO:0003697">
    <property type="term" value="F:single-stranded DNA binding"/>
    <property type="evidence" value="ECO:0007669"/>
    <property type="project" value="InterPro"/>
</dbReference>
<dbReference type="eggNOG" id="COG2135">
    <property type="taxonomic scope" value="Bacteria"/>
</dbReference>
<evidence type="ECO:0000313" key="12">
    <source>
        <dbReference type="Proteomes" id="UP000182312"/>
    </source>
</evidence>
<evidence type="ECO:0000313" key="9">
    <source>
        <dbReference type="EMBL" id="KGJ02217.1"/>
    </source>
</evidence>
<keyword evidence="2 8" id="KW-0645">Protease</keyword>
<dbReference type="GO" id="GO:0016829">
    <property type="term" value="F:lyase activity"/>
    <property type="evidence" value="ECO:0007669"/>
    <property type="project" value="UniProtKB-KW"/>
</dbReference>
<dbReference type="EC" id="3.4.-.-" evidence="8"/>